<dbReference type="RefSeq" id="WP_377458557.1">
    <property type="nucleotide sequence ID" value="NZ_JBHLUB010000026.1"/>
</dbReference>
<feature type="coiled-coil region" evidence="1">
    <location>
        <begin position="18"/>
        <end position="45"/>
    </location>
</feature>
<comment type="caution">
    <text evidence="2">The sequence shown here is derived from an EMBL/GenBank/DDBJ whole genome shotgun (WGS) entry which is preliminary data.</text>
</comment>
<evidence type="ECO:0000313" key="3">
    <source>
        <dbReference type="Proteomes" id="UP001589862"/>
    </source>
</evidence>
<gene>
    <name evidence="2" type="ORF">ACFFFR_05545</name>
</gene>
<reference evidence="2 3" key="1">
    <citation type="submission" date="2024-09" db="EMBL/GenBank/DDBJ databases">
        <authorList>
            <person name="Sun Q."/>
            <person name="Mori K."/>
        </authorList>
    </citation>
    <scope>NUCLEOTIDE SEQUENCE [LARGE SCALE GENOMIC DNA]</scope>
    <source>
        <strain evidence="2 3">NCAIM B.02604</strain>
    </source>
</reference>
<proteinExistence type="predicted"/>
<protein>
    <submittedName>
        <fullName evidence="2">Uncharacterized protein</fullName>
    </submittedName>
</protein>
<accession>A0ABV6P9Q4</accession>
<evidence type="ECO:0000256" key="1">
    <source>
        <dbReference type="SAM" id="Coils"/>
    </source>
</evidence>
<evidence type="ECO:0000313" key="2">
    <source>
        <dbReference type="EMBL" id="MFC0581844.1"/>
    </source>
</evidence>
<keyword evidence="3" id="KW-1185">Reference proteome</keyword>
<dbReference type="Proteomes" id="UP001589862">
    <property type="component" value="Unassembled WGS sequence"/>
</dbReference>
<keyword evidence="1" id="KW-0175">Coiled coil</keyword>
<name>A0ABV6P9Q4_9MICC</name>
<dbReference type="EMBL" id="JBHLUB010000026">
    <property type="protein sequence ID" value="MFC0581844.1"/>
    <property type="molecule type" value="Genomic_DNA"/>
</dbReference>
<organism evidence="2 3">
    <name type="scientific">Micrococcoides hystricis</name>
    <dbReference type="NCBI Taxonomy" id="1572761"/>
    <lineage>
        <taxon>Bacteria</taxon>
        <taxon>Bacillati</taxon>
        <taxon>Actinomycetota</taxon>
        <taxon>Actinomycetes</taxon>
        <taxon>Micrococcales</taxon>
        <taxon>Micrococcaceae</taxon>
        <taxon>Micrococcoides</taxon>
    </lineage>
</organism>
<sequence length="91" mass="9930">MIQDAASVQSNGNVQREVEVAAAQAEDAQYELDEAETELRSKIRDAIDSGVSPAELIHSGTVECDTVVEAVGERAVEELDRDDHPNDRARH</sequence>